<comment type="caution">
    <text evidence="4">The sequence shown here is derived from an EMBL/GenBank/DDBJ whole genome shotgun (WGS) entry which is preliminary data.</text>
</comment>
<gene>
    <name evidence="4" type="ORF">EDB81DRAFT_789526</name>
</gene>
<comment type="subunit">
    <text evidence="1">Component of the NuA4 histone acetyltransferase complex.</text>
</comment>
<accession>A0A9P9F4K7</accession>
<evidence type="ECO:0000256" key="2">
    <source>
        <dbReference type="SAM" id="MobiDB-lite"/>
    </source>
</evidence>
<name>A0A9P9F4K7_9HYPO</name>
<evidence type="ECO:0000256" key="1">
    <source>
        <dbReference type="ARBA" id="ARBA00011353"/>
    </source>
</evidence>
<keyword evidence="5" id="KW-1185">Reference proteome</keyword>
<protein>
    <recommendedName>
        <fullName evidence="3">Chromo domain-containing protein</fullName>
    </recommendedName>
</protein>
<dbReference type="CDD" id="cd00024">
    <property type="entry name" value="CD_CSD"/>
    <property type="match status" value="1"/>
</dbReference>
<dbReference type="InterPro" id="IPR000953">
    <property type="entry name" value="Chromo/chromo_shadow_dom"/>
</dbReference>
<sequence>MRPPADPYDVPASPQRATRKNATDSPYTRRSLSAAPTRDSRRDNDTTVTAASSAPPERREVQNGTISSKKTDTPDRQTPKKRIEEEKPAAAEGSSSAAAKGSSSAAAENVATPSKGEGGEVEIDHFEAHRIDETNATVDILVVWATGEQTWEAEWSLQNQVPTLVFQYWDKLEGREVATGLDVYHVFRILKRATGPKAKKNRYMYQVQWVGYRRTDATWEHEDKVKEIAPDELIKFEAKYGAAPDAPPQKRVGGRGPGRPKKKVKTSDSEE</sequence>
<dbReference type="AlphaFoldDB" id="A0A9P9F4K7"/>
<feature type="compositionally biased region" description="Low complexity" evidence="2">
    <location>
        <begin position="90"/>
        <end position="108"/>
    </location>
</feature>
<dbReference type="Pfam" id="PF00385">
    <property type="entry name" value="Chromo"/>
    <property type="match status" value="1"/>
</dbReference>
<proteinExistence type="predicted"/>
<dbReference type="Proteomes" id="UP000738349">
    <property type="component" value="Unassembled WGS sequence"/>
</dbReference>
<dbReference type="GO" id="GO:0006338">
    <property type="term" value="P:chromatin remodeling"/>
    <property type="evidence" value="ECO:0007669"/>
    <property type="project" value="UniProtKB-ARBA"/>
</dbReference>
<dbReference type="OrthoDB" id="433924at2759"/>
<evidence type="ECO:0000259" key="3">
    <source>
        <dbReference type="PROSITE" id="PS50013"/>
    </source>
</evidence>
<dbReference type="SMART" id="SM00298">
    <property type="entry name" value="CHROMO"/>
    <property type="match status" value="1"/>
</dbReference>
<dbReference type="InterPro" id="IPR016197">
    <property type="entry name" value="Chromo-like_dom_sf"/>
</dbReference>
<feature type="compositionally biased region" description="Basic and acidic residues" evidence="2">
    <location>
        <begin position="69"/>
        <end position="89"/>
    </location>
</feature>
<dbReference type="InterPro" id="IPR023780">
    <property type="entry name" value="Chromo_domain"/>
</dbReference>
<feature type="region of interest" description="Disordered" evidence="2">
    <location>
        <begin position="1"/>
        <end position="118"/>
    </location>
</feature>
<evidence type="ECO:0000313" key="5">
    <source>
        <dbReference type="Proteomes" id="UP000738349"/>
    </source>
</evidence>
<dbReference type="PROSITE" id="PS50013">
    <property type="entry name" value="CHROMO_2"/>
    <property type="match status" value="1"/>
</dbReference>
<organism evidence="4 5">
    <name type="scientific">Dactylonectria macrodidyma</name>
    <dbReference type="NCBI Taxonomy" id="307937"/>
    <lineage>
        <taxon>Eukaryota</taxon>
        <taxon>Fungi</taxon>
        <taxon>Dikarya</taxon>
        <taxon>Ascomycota</taxon>
        <taxon>Pezizomycotina</taxon>
        <taxon>Sordariomycetes</taxon>
        <taxon>Hypocreomycetidae</taxon>
        <taxon>Hypocreales</taxon>
        <taxon>Nectriaceae</taxon>
        <taxon>Dactylonectria</taxon>
    </lineage>
</organism>
<reference evidence="4" key="1">
    <citation type="journal article" date="2021" name="Nat. Commun.">
        <title>Genetic determinants of endophytism in the Arabidopsis root mycobiome.</title>
        <authorList>
            <person name="Mesny F."/>
            <person name="Miyauchi S."/>
            <person name="Thiergart T."/>
            <person name="Pickel B."/>
            <person name="Atanasova L."/>
            <person name="Karlsson M."/>
            <person name="Huettel B."/>
            <person name="Barry K.W."/>
            <person name="Haridas S."/>
            <person name="Chen C."/>
            <person name="Bauer D."/>
            <person name="Andreopoulos W."/>
            <person name="Pangilinan J."/>
            <person name="LaButti K."/>
            <person name="Riley R."/>
            <person name="Lipzen A."/>
            <person name="Clum A."/>
            <person name="Drula E."/>
            <person name="Henrissat B."/>
            <person name="Kohler A."/>
            <person name="Grigoriev I.V."/>
            <person name="Martin F.M."/>
            <person name="Hacquard S."/>
        </authorList>
    </citation>
    <scope>NUCLEOTIDE SEQUENCE</scope>
    <source>
        <strain evidence="4">MPI-CAGE-AT-0147</strain>
    </source>
</reference>
<evidence type="ECO:0000313" key="4">
    <source>
        <dbReference type="EMBL" id="KAH7152716.1"/>
    </source>
</evidence>
<dbReference type="SUPFAM" id="SSF54160">
    <property type="entry name" value="Chromo domain-like"/>
    <property type="match status" value="1"/>
</dbReference>
<feature type="domain" description="Chromo" evidence="3">
    <location>
        <begin position="184"/>
        <end position="248"/>
    </location>
</feature>
<feature type="region of interest" description="Disordered" evidence="2">
    <location>
        <begin position="239"/>
        <end position="271"/>
    </location>
</feature>
<dbReference type="Gene3D" id="2.40.50.40">
    <property type="match status" value="1"/>
</dbReference>
<dbReference type="EMBL" id="JAGMUV010000006">
    <property type="protein sequence ID" value="KAH7152716.1"/>
    <property type="molecule type" value="Genomic_DNA"/>
</dbReference>